<dbReference type="CDD" id="cd17738">
    <property type="entry name" value="BRCT_TopBP1_rpt7"/>
    <property type="match status" value="1"/>
</dbReference>
<sequence>MALPSETPFVESSANLAGIPRKLVIYGVLIIFLLINVIVLYSLHFTAAGVPVSASNVKVSNVGSSKSGSIDNKVVSFADDGSIVVGAGTTAFLDAVAMPTDDVSYIMLAPTSANASTTAIFSYFLKNKTSSIITTLTVNDDKTTTVNSKVNTLAGVQVRGIATLTDKQVVFLQSTSMGIVSLVPGSISNGAVTLLTDKAVNIATNSVSNTLAALSATTFVGTTYDPYSSNSTYYQNIQAGTINSEGAITMYTSMPIGTGNNALQSVTSSAPEPVAAIPNGFVISWFTSSFDPNSTSTSGLCVTLGNINGTAVGKIKETCNKKYQPQYFVDSTTLSNNVVAFSFYDSNNNNALTIVTVEINTFTKSIYFRGSYVLSSVAGPFDFGSFYSFYPTPYVQALSSSRLSIFFLNPNNEGRPTTQIFQVTDSFELIPSSPLMRLSNGDFTLAGTLEKQTSGAVSLTILPVSKSSFLAAYSGSLADVNHKRVSLVEFKGKPIGIGSGSDGLVMSGVVKVGSNYVAGKEYYATTQGDILAATQTDNGAEYFFVGNTTIVSKDARVGVALAMPAATSSPWTVFVCSEISGATRACVEVCVRVMGGRLVQDIAEAVAAEEASDSKGTRTEGYIICMPQTYATYAKVRESHYIPLVTPLWIFRSVLHNARVLLPTEKFSASPRKLFSSIVLYTSQVEAEPAKVIRALITHCGGQVLTSPSRSATHMICLRPEGHDYQQAMNWNAEGSMLQVDTLQEADVHSDAVKFLEAGCVGPIPDRILTYMMGKCHLNKHHIVNYNWVQESVLAKRLYPEKLYGFDSTYTPTLASNITLPDIVTALQRETHLFPNSSESTPIDIWKDVSQNSANLWNAETFVLSNHITTFLRHKMIQAVVAMGANIINTDEENIDEASMQPATFVVCAYQTGRVYTLAKQFNKKIVGIQWLAACLAVRTLMPVAFQEPSIRNVLWYPAKQFGSVPGMEGMIVTLSGFTARTTPSRDDMQAIIRLSGACWLPVLSRSHTTHLICLEPTGEKYKKSLTWNCQNIVKFEWILQCVKQWEYVSEDNYLWAPKAKVRKFDVSDALDALDDKAKEVTPAKPKEKFTGEESKLITPVMLRAAEMQPPIATEPEMPKPKKALTRKSQAQATTPVVDTSTTVVVDTKAAKKTSSRKAKVQEVVVEDTEPSAKPAPKSKAKETSASMAKTKVAEPPASKAKTKAKTKAEKHASKAKSKAEEVEKPPAKKGSKRKAEKSIHEATDDEVVVVKQRRTTQAPTRLFLLTGTQEEMAINESIIQFLGGTVLQSKRAFDPSCTHVICKEFRRTEKIIAACASGKWILTPQYLTDSRKKGIFLDEEPYEWGLNKVSKKTYMDPRVWPPVAKYWRTEIAAGRPRALDQWTIAIFGETLPPPPFCEQVISAGGGTVVDVKKMLQKFQPGIDGPPMIVLVADSVKKTDKVMKIVIQSGIPRVKPNFIIEYITRDQTCRPQLQDYYCS</sequence>
<name>A0A1W0AB36_9STRA</name>
<feature type="compositionally biased region" description="Basic and acidic residues" evidence="1">
    <location>
        <begin position="1207"/>
        <end position="1227"/>
    </location>
</feature>
<feature type="domain" description="BRCT" evidence="3">
    <location>
        <begin position="1264"/>
        <end position="1345"/>
    </location>
</feature>
<feature type="domain" description="BRCT" evidence="3">
    <location>
        <begin position="670"/>
        <end position="806"/>
    </location>
</feature>
<dbReference type="SUPFAM" id="SSF52113">
    <property type="entry name" value="BRCT domain"/>
    <property type="match status" value="4"/>
</dbReference>
<dbReference type="Pfam" id="PF12738">
    <property type="entry name" value="PTCB-BRCT"/>
    <property type="match status" value="2"/>
</dbReference>
<dbReference type="EMBL" id="JNBS01000234">
    <property type="protein sequence ID" value="OQS07504.1"/>
    <property type="molecule type" value="Genomic_DNA"/>
</dbReference>
<feature type="transmembrane region" description="Helical" evidence="2">
    <location>
        <begin position="23"/>
        <end position="43"/>
    </location>
</feature>
<feature type="domain" description="BRCT" evidence="3">
    <location>
        <begin position="572"/>
        <end position="654"/>
    </location>
</feature>
<dbReference type="CDD" id="cd00027">
    <property type="entry name" value="BRCT"/>
    <property type="match status" value="2"/>
</dbReference>
<dbReference type="PANTHER" id="PTHR47667:SF1">
    <property type="entry name" value="REGULATOR OF TY1 TRANSPOSITION PROTEIN 107"/>
    <property type="match status" value="1"/>
</dbReference>
<comment type="caution">
    <text evidence="4">The sequence shown here is derived from an EMBL/GenBank/DDBJ whole genome shotgun (WGS) entry which is preliminary data.</text>
</comment>
<evidence type="ECO:0000256" key="1">
    <source>
        <dbReference type="SAM" id="MobiDB-lite"/>
    </source>
</evidence>
<dbReference type="Gene3D" id="3.40.50.10190">
    <property type="entry name" value="BRCT domain"/>
    <property type="match status" value="5"/>
</dbReference>
<feature type="region of interest" description="Disordered" evidence="1">
    <location>
        <begin position="1112"/>
        <end position="1241"/>
    </location>
</feature>
<dbReference type="Proteomes" id="UP000243217">
    <property type="component" value="Unassembled WGS sequence"/>
</dbReference>
<feature type="compositionally biased region" description="Low complexity" evidence="1">
    <location>
        <begin position="1133"/>
        <end position="1148"/>
    </location>
</feature>
<keyword evidence="2" id="KW-0472">Membrane</keyword>
<feature type="domain" description="BRCT" evidence="3">
    <location>
        <begin position="963"/>
        <end position="1056"/>
    </location>
</feature>
<dbReference type="InterPro" id="IPR036420">
    <property type="entry name" value="BRCT_dom_sf"/>
</dbReference>
<dbReference type="SMART" id="SM00292">
    <property type="entry name" value="BRCT"/>
    <property type="match status" value="4"/>
</dbReference>
<gene>
    <name evidence="4" type="ORF">THRCLA_00481</name>
</gene>
<keyword evidence="2" id="KW-1133">Transmembrane helix</keyword>
<accession>A0A1W0AB36</accession>
<dbReference type="InterPro" id="IPR001357">
    <property type="entry name" value="BRCT_dom"/>
</dbReference>
<protein>
    <recommendedName>
        <fullName evidence="3">BRCT domain-containing protein</fullName>
    </recommendedName>
</protein>
<evidence type="ECO:0000313" key="5">
    <source>
        <dbReference type="Proteomes" id="UP000243217"/>
    </source>
</evidence>
<dbReference type="InterPro" id="IPR053036">
    <property type="entry name" value="CellCycle_DNARepair_Reg"/>
</dbReference>
<dbReference type="PANTHER" id="PTHR47667">
    <property type="entry name" value="REGULATOR OF TY1 TRANSPOSITION PROTEIN 107"/>
    <property type="match status" value="1"/>
</dbReference>
<dbReference type="OrthoDB" id="273147at2759"/>
<proteinExistence type="predicted"/>
<dbReference type="STRING" id="74557.A0A1W0AB36"/>
<keyword evidence="5" id="KW-1185">Reference proteome</keyword>
<reference evidence="4 5" key="1">
    <citation type="journal article" date="2014" name="Genome Biol. Evol.">
        <title>The secreted proteins of Achlya hypogyna and Thraustotheca clavata identify the ancestral oomycete secretome and reveal gene acquisitions by horizontal gene transfer.</title>
        <authorList>
            <person name="Misner I."/>
            <person name="Blouin N."/>
            <person name="Leonard G."/>
            <person name="Richards T.A."/>
            <person name="Lane C.E."/>
        </authorList>
    </citation>
    <scope>NUCLEOTIDE SEQUENCE [LARGE SCALE GENOMIC DNA]</scope>
    <source>
        <strain evidence="4 5">ATCC 34112</strain>
    </source>
</reference>
<feature type="domain" description="BRCT" evidence="3">
    <location>
        <begin position="852"/>
        <end position="943"/>
    </location>
</feature>
<evidence type="ECO:0000313" key="4">
    <source>
        <dbReference type="EMBL" id="OQS07504.1"/>
    </source>
</evidence>
<dbReference type="Pfam" id="PF00533">
    <property type="entry name" value="BRCT"/>
    <property type="match status" value="1"/>
</dbReference>
<keyword evidence="2" id="KW-0812">Transmembrane</keyword>
<evidence type="ECO:0000256" key="2">
    <source>
        <dbReference type="SAM" id="Phobius"/>
    </source>
</evidence>
<organism evidence="4 5">
    <name type="scientific">Thraustotheca clavata</name>
    <dbReference type="NCBI Taxonomy" id="74557"/>
    <lineage>
        <taxon>Eukaryota</taxon>
        <taxon>Sar</taxon>
        <taxon>Stramenopiles</taxon>
        <taxon>Oomycota</taxon>
        <taxon>Saprolegniomycetes</taxon>
        <taxon>Saprolegniales</taxon>
        <taxon>Achlyaceae</taxon>
        <taxon>Thraustotheca</taxon>
    </lineage>
</organism>
<dbReference type="InterPro" id="IPR059215">
    <property type="entry name" value="BRCT2_TopBP1-like"/>
</dbReference>
<evidence type="ECO:0000259" key="3">
    <source>
        <dbReference type="PROSITE" id="PS50172"/>
    </source>
</evidence>
<dbReference type="PROSITE" id="PS50172">
    <property type="entry name" value="BRCT"/>
    <property type="match status" value="5"/>
</dbReference>
<dbReference type="FunFam" id="3.40.50.10190:FF:000018">
    <property type="entry name" value="DNA topoisomerase 2-binding protein 1"/>
    <property type="match status" value="1"/>
</dbReference>
<dbReference type="CDD" id="cd17731">
    <property type="entry name" value="BRCT_TopBP1_rpt2_like"/>
    <property type="match status" value="1"/>
</dbReference>